<dbReference type="AlphaFoldDB" id="A0A6P4ZTZ4"/>
<dbReference type="PANTHER" id="PTHR45632:SF3">
    <property type="entry name" value="KELCH-LIKE PROTEIN 32"/>
    <property type="match status" value="1"/>
</dbReference>
<dbReference type="SMART" id="SM00225">
    <property type="entry name" value="BTB"/>
    <property type="match status" value="1"/>
</dbReference>
<dbReference type="Gene3D" id="2.120.10.80">
    <property type="entry name" value="Kelch-type beta propeller"/>
    <property type="match status" value="1"/>
</dbReference>
<dbReference type="SMART" id="SM00612">
    <property type="entry name" value="Kelch"/>
    <property type="match status" value="2"/>
</dbReference>
<evidence type="ECO:0000313" key="4">
    <source>
        <dbReference type="Proteomes" id="UP000515135"/>
    </source>
</evidence>
<dbReference type="FunFam" id="1.25.40.420:FF:000001">
    <property type="entry name" value="Kelch-like family member 12"/>
    <property type="match status" value="1"/>
</dbReference>
<dbReference type="InterPro" id="IPR015915">
    <property type="entry name" value="Kelch-typ_b-propeller"/>
</dbReference>
<protein>
    <submittedName>
        <fullName evidence="5">Kelch-like protein 24</fullName>
    </submittedName>
</protein>
<dbReference type="InterPro" id="IPR006652">
    <property type="entry name" value="Kelch_1"/>
</dbReference>
<evidence type="ECO:0000256" key="1">
    <source>
        <dbReference type="ARBA" id="ARBA00022441"/>
    </source>
</evidence>
<dbReference type="SUPFAM" id="SSF117281">
    <property type="entry name" value="Kelch motif"/>
    <property type="match status" value="1"/>
</dbReference>
<reference evidence="5" key="1">
    <citation type="submission" date="2025-08" db="UniProtKB">
        <authorList>
            <consortium name="RefSeq"/>
        </authorList>
    </citation>
    <scope>IDENTIFICATION</scope>
    <source>
        <tissue evidence="5">Gonad</tissue>
    </source>
</reference>
<dbReference type="InterPro" id="IPR011705">
    <property type="entry name" value="BACK"/>
</dbReference>
<dbReference type="KEGG" id="bbel:109477545"/>
<dbReference type="Gene3D" id="3.30.710.10">
    <property type="entry name" value="Potassium Channel Kv1.1, Chain A"/>
    <property type="match status" value="1"/>
</dbReference>
<dbReference type="PROSITE" id="PS50097">
    <property type="entry name" value="BTB"/>
    <property type="match status" value="1"/>
</dbReference>
<evidence type="ECO:0000256" key="2">
    <source>
        <dbReference type="ARBA" id="ARBA00022737"/>
    </source>
</evidence>
<proteinExistence type="predicted"/>
<dbReference type="Proteomes" id="UP000515135">
    <property type="component" value="Unplaced"/>
</dbReference>
<dbReference type="SMART" id="SM00875">
    <property type="entry name" value="BACK"/>
    <property type="match status" value="1"/>
</dbReference>
<dbReference type="Pfam" id="PF01344">
    <property type="entry name" value="Kelch_1"/>
    <property type="match status" value="2"/>
</dbReference>
<dbReference type="GeneID" id="109477545"/>
<keyword evidence="1" id="KW-0880">Kelch repeat</keyword>
<keyword evidence="4" id="KW-1185">Reference proteome</keyword>
<dbReference type="OrthoDB" id="6482909at2759"/>
<dbReference type="InterPro" id="IPR011333">
    <property type="entry name" value="SKP1/BTB/POZ_sf"/>
</dbReference>
<dbReference type="Pfam" id="PF07707">
    <property type="entry name" value="BACK"/>
    <property type="match status" value="1"/>
</dbReference>
<dbReference type="RefSeq" id="XP_019634417.1">
    <property type="nucleotide sequence ID" value="XM_019778858.1"/>
</dbReference>
<dbReference type="PANTHER" id="PTHR45632">
    <property type="entry name" value="LD33804P"/>
    <property type="match status" value="1"/>
</dbReference>
<evidence type="ECO:0000313" key="5">
    <source>
        <dbReference type="RefSeq" id="XP_019634417.1"/>
    </source>
</evidence>
<name>A0A6P4ZTZ4_BRABE</name>
<accession>A0A6P4ZTZ4</accession>
<dbReference type="Gene3D" id="1.25.40.420">
    <property type="match status" value="1"/>
</dbReference>
<dbReference type="SUPFAM" id="SSF54695">
    <property type="entry name" value="POZ domain"/>
    <property type="match status" value="1"/>
</dbReference>
<organism evidence="4 5">
    <name type="scientific">Branchiostoma belcheri</name>
    <name type="common">Amphioxus</name>
    <dbReference type="NCBI Taxonomy" id="7741"/>
    <lineage>
        <taxon>Eukaryota</taxon>
        <taxon>Metazoa</taxon>
        <taxon>Chordata</taxon>
        <taxon>Cephalochordata</taxon>
        <taxon>Leptocardii</taxon>
        <taxon>Amphioxiformes</taxon>
        <taxon>Branchiostomatidae</taxon>
        <taxon>Branchiostoma</taxon>
    </lineage>
</organism>
<evidence type="ECO:0000259" key="3">
    <source>
        <dbReference type="PROSITE" id="PS50097"/>
    </source>
</evidence>
<dbReference type="Pfam" id="PF00651">
    <property type="entry name" value="BTB"/>
    <property type="match status" value="1"/>
</dbReference>
<keyword evidence="2" id="KW-0677">Repeat</keyword>
<feature type="domain" description="BTB" evidence="3">
    <location>
        <begin position="82"/>
        <end position="148"/>
    </location>
</feature>
<sequence length="691" mass="77815">MFWGYDFDASSDDGYGYGYGYDDDCYGSDDDYGYDYDSDSCYVDRKSGRDSTDDGSRRFENYGQGRELLAELASQRKTGEFLDVVVQVEGREFPCHRAVLSSTPYFKAMLSSNLAESSSEVVQLHGIDSISFSKILDFLYTGEIRIGKDDVQDILQTAHMLQFDKILQYCREFIQDNLCPSNCLGVMRLADVYGLSALKKKARDMATSHFSDVTQDEEFLSLSAQELTDLLRDKDLEVTNEDDVVKCVIRWLDEDPEIRQMAILKILTEIRLSCVRVSVLQKLESHPVIQRSAECQAKIAAAREKHLHGTQVEGEDTSCLRQGTSDNLAIIVGGWKAAADRRRHLHNEHPIIAQPTSLQSVICFDPDSEQYYHITTLPTPVSGYMSVASAEGHLYVTGGRVHPLVGQGPHSAPSRQAFRYDLPSDTWLRLPDMPRGRAGHQSVVVNGKLFLVGGDAEATALVTMDCYDPEEGAWIKIPLCPPLQTSSHLMVTAFGDRVVFIEVPEIADDNDCSIDVHRLGVALLLGAQMGFRIQRRTEEGKLCVHAFDVKTGGWRYADTQVDIRSLEDADIITTVVNNKLHIRTAGTPYADIYVFDAEEETLNEGDRKDWKENFLHMQSEYSYHYMNGQEGIVDTIRNYEFGDHYKSPKTPLPFGVFGHSFLQTKKSRVGWYCRDLAVLEKEDEREGSDES</sequence>
<dbReference type="InterPro" id="IPR000210">
    <property type="entry name" value="BTB/POZ_dom"/>
</dbReference>
<gene>
    <name evidence="5" type="primary">LOC109477545</name>
</gene>